<reference evidence="11" key="1">
    <citation type="submission" date="2025-08" db="UniProtKB">
        <authorList>
            <consortium name="RefSeq"/>
        </authorList>
    </citation>
    <scope>IDENTIFICATION</scope>
</reference>
<comment type="subcellular location">
    <subcellularLocation>
        <location evidence="1">Nucleus</location>
    </subcellularLocation>
</comment>
<dbReference type="PANTHER" id="PTHR10763:SF26">
    <property type="entry name" value="CELL DIVISION CONTROL PROTEIN 6 HOMOLOG"/>
    <property type="match status" value="1"/>
</dbReference>
<evidence type="ECO:0000259" key="10">
    <source>
        <dbReference type="SMART" id="SM01074"/>
    </source>
</evidence>
<name>A0A1S4CQH9_TOBAC</name>
<dbReference type="FunFam" id="1.10.10.10:FF:000686">
    <property type="entry name" value="Cell division control protein"/>
    <property type="match status" value="1"/>
</dbReference>
<organism evidence="11">
    <name type="scientific">Nicotiana tabacum</name>
    <name type="common">Common tobacco</name>
    <dbReference type="NCBI Taxonomy" id="4097"/>
    <lineage>
        <taxon>Eukaryota</taxon>
        <taxon>Viridiplantae</taxon>
        <taxon>Streptophyta</taxon>
        <taxon>Embryophyta</taxon>
        <taxon>Tracheophyta</taxon>
        <taxon>Spermatophyta</taxon>
        <taxon>Magnoliopsida</taxon>
        <taxon>eudicotyledons</taxon>
        <taxon>Gunneridae</taxon>
        <taxon>Pentapetalae</taxon>
        <taxon>asterids</taxon>
        <taxon>lamiids</taxon>
        <taxon>Solanales</taxon>
        <taxon>Solanaceae</taxon>
        <taxon>Nicotianoideae</taxon>
        <taxon>Nicotianeae</taxon>
        <taxon>Nicotiana</taxon>
    </lineage>
</organism>
<evidence type="ECO:0000256" key="9">
    <source>
        <dbReference type="SAM" id="MobiDB-lite"/>
    </source>
</evidence>
<evidence type="ECO:0000256" key="8">
    <source>
        <dbReference type="PIRNR" id="PIRNR001767"/>
    </source>
</evidence>
<evidence type="ECO:0000256" key="4">
    <source>
        <dbReference type="ARBA" id="ARBA00022618"/>
    </source>
</evidence>
<dbReference type="InterPro" id="IPR027417">
    <property type="entry name" value="P-loop_NTPase"/>
</dbReference>
<feature type="compositionally biased region" description="Polar residues" evidence="9">
    <location>
        <begin position="16"/>
        <end position="27"/>
    </location>
</feature>
<dbReference type="InterPro" id="IPR016314">
    <property type="entry name" value="Cdc6/18"/>
</dbReference>
<evidence type="ECO:0000256" key="3">
    <source>
        <dbReference type="ARBA" id="ARBA00008894"/>
    </source>
</evidence>
<proteinExistence type="inferred from homology"/>
<evidence type="ECO:0000256" key="7">
    <source>
        <dbReference type="ARBA" id="ARBA00023306"/>
    </source>
</evidence>
<dbReference type="OrthoDB" id="1926878at2759"/>
<dbReference type="Gene3D" id="1.10.10.10">
    <property type="entry name" value="Winged helix-like DNA-binding domain superfamily/Winged helix DNA-binding domain"/>
    <property type="match status" value="1"/>
</dbReference>
<dbReference type="PANTHER" id="PTHR10763">
    <property type="entry name" value="CELL DIVISION CONTROL PROTEIN 6-RELATED"/>
    <property type="match status" value="1"/>
</dbReference>
<dbReference type="Gene3D" id="3.40.50.300">
    <property type="entry name" value="P-loop containing nucleotide triphosphate hydrolases"/>
    <property type="match status" value="1"/>
</dbReference>
<dbReference type="GO" id="GO:0051301">
    <property type="term" value="P:cell division"/>
    <property type="evidence" value="ECO:0007669"/>
    <property type="project" value="UniProtKB-UniRule"/>
</dbReference>
<dbReference type="RefSeq" id="XP_016503229.1">
    <property type="nucleotide sequence ID" value="XM_016647743.1"/>
</dbReference>
<dbReference type="InterPro" id="IPR036390">
    <property type="entry name" value="WH_DNA-bd_sf"/>
</dbReference>
<keyword evidence="5" id="KW-0235">DNA replication</keyword>
<dbReference type="Pfam" id="PF13401">
    <property type="entry name" value="AAA_22"/>
    <property type="match status" value="1"/>
</dbReference>
<comment type="similarity">
    <text evidence="2 8">Belongs to the CDC6/cdc18 family.</text>
</comment>
<dbReference type="GO" id="GO:0005634">
    <property type="term" value="C:nucleus"/>
    <property type="evidence" value="ECO:0007669"/>
    <property type="project" value="UniProtKB-SubCell"/>
</dbReference>
<dbReference type="Gene3D" id="1.10.8.60">
    <property type="match status" value="1"/>
</dbReference>
<feature type="domain" description="Cdc6 C-terminal" evidence="10">
    <location>
        <begin position="428"/>
        <end position="507"/>
    </location>
</feature>
<dbReference type="InterPro" id="IPR049945">
    <property type="entry name" value="AAA_22"/>
</dbReference>
<dbReference type="SUPFAM" id="SSF52540">
    <property type="entry name" value="P-loop containing nucleoside triphosphate hydrolases"/>
    <property type="match status" value="1"/>
</dbReference>
<keyword evidence="7" id="KW-0131">Cell cycle</keyword>
<dbReference type="GO" id="GO:0006270">
    <property type="term" value="P:DNA replication initiation"/>
    <property type="evidence" value="ECO:0007669"/>
    <property type="project" value="UniProtKB-UniRule"/>
</dbReference>
<dbReference type="InterPro" id="IPR050311">
    <property type="entry name" value="ORC1/CDC6"/>
</dbReference>
<keyword evidence="6" id="KW-0539">Nucleus</keyword>
<evidence type="ECO:0000256" key="2">
    <source>
        <dbReference type="ARBA" id="ARBA00006184"/>
    </source>
</evidence>
<dbReference type="Pfam" id="PF22606">
    <property type="entry name" value="Cdc6-ORC-like_ATPase_lid"/>
    <property type="match status" value="1"/>
</dbReference>
<comment type="similarity">
    <text evidence="3">Belongs to the disease resistance NB-LRR family.</text>
</comment>
<dbReference type="InterPro" id="IPR015163">
    <property type="entry name" value="Cdc6_C"/>
</dbReference>
<dbReference type="SUPFAM" id="SSF46785">
    <property type="entry name" value="Winged helix' DNA-binding domain"/>
    <property type="match status" value="1"/>
</dbReference>
<keyword evidence="4 11" id="KW-0132">Cell division</keyword>
<dbReference type="FunFam" id="3.40.50.300:FF:000547">
    <property type="entry name" value="Cell division control protein"/>
    <property type="match status" value="1"/>
</dbReference>
<dbReference type="Pfam" id="PF09079">
    <property type="entry name" value="WHD_Cdc6"/>
    <property type="match status" value="1"/>
</dbReference>
<evidence type="ECO:0000256" key="5">
    <source>
        <dbReference type="ARBA" id="ARBA00022705"/>
    </source>
</evidence>
<feature type="region of interest" description="Disordered" evidence="9">
    <location>
        <begin position="1"/>
        <end position="28"/>
    </location>
</feature>
<protein>
    <recommendedName>
        <fullName evidence="8">Cell division control protein</fullName>
    </recommendedName>
</protein>
<dbReference type="SMART" id="SM01074">
    <property type="entry name" value="Cdc6_C"/>
    <property type="match status" value="1"/>
</dbReference>
<accession>A0A1S4CQH9</accession>
<dbReference type="AlphaFoldDB" id="A0A1S4CQH9"/>
<dbReference type="PIRSF" id="PIRSF001767">
    <property type="entry name" value="Cdc6"/>
    <property type="match status" value="1"/>
</dbReference>
<dbReference type="InterPro" id="IPR036388">
    <property type="entry name" value="WH-like_DNA-bd_sf"/>
</dbReference>
<evidence type="ECO:0000313" key="11">
    <source>
        <dbReference type="RefSeq" id="XP_016503229.1"/>
    </source>
</evidence>
<dbReference type="CDD" id="cd08768">
    <property type="entry name" value="Cdc6_C"/>
    <property type="match status" value="1"/>
</dbReference>
<gene>
    <name evidence="11" type="primary">LOC107821305</name>
</gene>
<evidence type="ECO:0000256" key="1">
    <source>
        <dbReference type="ARBA" id="ARBA00004123"/>
    </source>
</evidence>
<dbReference type="InterPro" id="IPR054425">
    <property type="entry name" value="Cdc6_ORC1-like_ATPase_lid"/>
</dbReference>
<sequence length="520" mass="58366">MAEIQLSTPQKRKLRSNSTPSPMQSSCAKWKSPRRCVKDCPKSHMQGNFGDKTINTTKSPVKKRLSESFLQKPMWNPRDVEQLNAVKEALHVSTPPATPTVVCREVKYNRVLDFCKESVEQDKAGSLYICGCPGTGKSLSIEKVKEVLVDWANESALQAPDLLSLSCTSLSKTSDIFGKILDKIQPRRKANGSMSPLQYLQKMSSQKQQSTGRKMMLIIVDEMDYLITKDRTVLHDLFMLTTFPFSRFILIGIANAIDLADRFLPKLQSLNYNPFHVERNIISDTWCCTFLDKPAVITYRAYSKDQIISILQQRLEAFPYTVFQPQALELCARKVASTSGDMGKALSVCRSAIEMLEGEIRDSIYSLQLPSLKMGLSDQQRGDACDKSPIQESGVVRVDHVAIALSKAYRSPVVDTIQSLPQHQQIILCSALKLFRGKKKDATIGELNISYVDVCKSTLIPPVGIMELSNMCRVLGDQGILKVGQAREDKLRRVTLKIDEADITFALQGIRLFRNYLQQL</sequence>
<evidence type="ECO:0000256" key="6">
    <source>
        <dbReference type="ARBA" id="ARBA00023242"/>
    </source>
</evidence>
<dbReference type="GO" id="GO:0016887">
    <property type="term" value="F:ATP hydrolysis activity"/>
    <property type="evidence" value="ECO:0007669"/>
    <property type="project" value="InterPro"/>
</dbReference>